<comment type="subcellular location">
    <subcellularLocation>
        <location evidence="5">Cell membrane</location>
        <topology evidence="5">Multi-pass membrane protein</topology>
    </subcellularLocation>
    <subcellularLocation>
        <location evidence="1">Membrane</location>
        <topology evidence="1">Multi-pass membrane protein</topology>
    </subcellularLocation>
</comment>
<name>A0A7U7J1T1_9PROT</name>
<dbReference type="HAMAP" id="MF_00902">
    <property type="entry name" value="TatC"/>
    <property type="match status" value="1"/>
</dbReference>
<dbReference type="NCBIfam" id="TIGR00945">
    <property type="entry name" value="tatC"/>
    <property type="match status" value="1"/>
</dbReference>
<dbReference type="GO" id="GO:0009977">
    <property type="term" value="F:proton motive force dependent protein transmembrane transporter activity"/>
    <property type="evidence" value="ECO:0007669"/>
    <property type="project" value="TreeGrafter"/>
</dbReference>
<accession>A0A7U7J1T1</accession>
<reference evidence="7 8" key="1">
    <citation type="journal article" date="2014" name="Genome Biol. Evol.">
        <title>Acetic acid bacteria genomes reveal functional traits for adaptation to life in insect guts.</title>
        <authorList>
            <person name="Chouaia B."/>
            <person name="Gaiarsa S."/>
            <person name="Crotti E."/>
            <person name="Comandatore F."/>
            <person name="Degli Esposti M."/>
            <person name="Ricci I."/>
            <person name="Alma A."/>
            <person name="Favia G."/>
            <person name="Bandi C."/>
            <person name="Daffonchio D."/>
        </authorList>
    </citation>
    <scope>NUCLEOTIDE SEQUENCE [LARGE SCALE GENOMIC DNA]</scope>
    <source>
        <strain evidence="8">AM169</strain>
    </source>
</reference>
<evidence type="ECO:0000256" key="6">
    <source>
        <dbReference type="SAM" id="MobiDB-lite"/>
    </source>
</evidence>
<keyword evidence="5" id="KW-1003">Cell membrane</keyword>
<feature type="transmembrane region" description="Helical" evidence="5">
    <location>
        <begin position="115"/>
        <end position="136"/>
    </location>
</feature>
<dbReference type="Proteomes" id="UP000027590">
    <property type="component" value="Unassembled WGS sequence"/>
</dbReference>
<keyword evidence="5" id="KW-0653">Protein transport</keyword>
<dbReference type="InterPro" id="IPR002033">
    <property type="entry name" value="TatC"/>
</dbReference>
<comment type="similarity">
    <text evidence="5">Belongs to the TatC family.</text>
</comment>
<keyword evidence="2 5" id="KW-0812">Transmembrane</keyword>
<evidence type="ECO:0000256" key="5">
    <source>
        <dbReference type="HAMAP-Rule" id="MF_00902"/>
    </source>
</evidence>
<dbReference type="GO" id="GO:0065002">
    <property type="term" value="P:intracellular protein transmembrane transport"/>
    <property type="evidence" value="ECO:0007669"/>
    <property type="project" value="TreeGrafter"/>
</dbReference>
<feature type="compositionally biased region" description="Polar residues" evidence="6">
    <location>
        <begin position="1"/>
        <end position="19"/>
    </location>
</feature>
<keyword evidence="5" id="KW-0813">Transport</keyword>
<feature type="region of interest" description="Disordered" evidence="6">
    <location>
        <begin position="1"/>
        <end position="37"/>
    </location>
</feature>
<proteinExistence type="inferred from homology"/>
<dbReference type="AlphaFoldDB" id="A0A7U7J1T1"/>
<evidence type="ECO:0000256" key="1">
    <source>
        <dbReference type="ARBA" id="ARBA00004141"/>
    </source>
</evidence>
<feature type="transmembrane region" description="Helical" evidence="5">
    <location>
        <begin position="242"/>
        <end position="267"/>
    </location>
</feature>
<feature type="transmembrane region" description="Helical" evidence="5">
    <location>
        <begin position="148"/>
        <end position="170"/>
    </location>
</feature>
<protein>
    <recommendedName>
        <fullName evidence="5">Sec-independent protein translocase protein TatC</fullName>
    </recommendedName>
</protein>
<feature type="transmembrane region" description="Helical" evidence="5">
    <location>
        <begin position="58"/>
        <end position="76"/>
    </location>
</feature>
<sequence>MVQPETSGDTARTPAQQVEQPAGAPGGGTVPGQAQERSVAGDTPMPLLDHLMELRRRLIWSLATFVVAFLVCYHFSGEIYRFLAAPLASIMRQKGEQPHLIYTALYEAFFTYVRVAVFGAFFLSFPMMAIQAWIFIAPGLYRNEKKAFAPFLIATPLLFLAGAALAYYLVFPFAWKFFLSFQQLGGENQMGIELQARVSEYLNLVTKMIMAFGICFELPVVLTLLVRAGLVGTALLRRIRRYAYVGAFAIAAVIAPPDAITMLGLAIPLVGLYEVSILAARMVEPKPVTADDDDEALPERGDAA</sequence>
<comment type="caution">
    <text evidence="7">The sequence shown here is derived from an EMBL/GenBank/DDBJ whole genome shotgun (WGS) entry which is preliminary data.</text>
</comment>
<keyword evidence="5" id="KW-0811">Translocation</keyword>
<comment type="function">
    <text evidence="5">Part of the twin-arginine translocation (Tat) system that transports large folded proteins containing a characteristic twin-arginine motif in their signal peptide across membranes. Together with TatB, TatC is part of a receptor directly interacting with Tat signal peptides.</text>
</comment>
<evidence type="ECO:0000313" key="7">
    <source>
        <dbReference type="EMBL" id="CDG34222.1"/>
    </source>
</evidence>
<dbReference type="Pfam" id="PF00902">
    <property type="entry name" value="TatC"/>
    <property type="match status" value="1"/>
</dbReference>
<comment type="subunit">
    <text evidence="5">The Tat system comprises two distinct complexes: a TatABC complex, containing multiple copies of TatA, TatB and TatC subunits, and a separate TatA complex, containing only TatA subunits. Substrates initially bind to the TatABC complex, which probably triggers association of the separate TatA complex to form the active translocon.</text>
</comment>
<dbReference type="GO" id="GO:0043953">
    <property type="term" value="P:protein transport by the Tat complex"/>
    <property type="evidence" value="ECO:0007669"/>
    <property type="project" value="UniProtKB-UniRule"/>
</dbReference>
<evidence type="ECO:0000256" key="2">
    <source>
        <dbReference type="ARBA" id="ARBA00022692"/>
    </source>
</evidence>
<dbReference type="PRINTS" id="PR01840">
    <property type="entry name" value="TATCFAMILY"/>
</dbReference>
<dbReference type="GO" id="GO:0033281">
    <property type="term" value="C:TAT protein transport complex"/>
    <property type="evidence" value="ECO:0007669"/>
    <property type="project" value="UniProtKB-UniRule"/>
</dbReference>
<dbReference type="PANTHER" id="PTHR30371:SF0">
    <property type="entry name" value="SEC-INDEPENDENT PROTEIN TRANSLOCASE PROTEIN TATC, CHLOROPLASTIC-RELATED"/>
    <property type="match status" value="1"/>
</dbReference>
<dbReference type="EMBL" id="CBLY010000006">
    <property type="protein sequence ID" value="CDG34222.1"/>
    <property type="molecule type" value="Genomic_DNA"/>
</dbReference>
<dbReference type="PANTHER" id="PTHR30371">
    <property type="entry name" value="SEC-INDEPENDENT PROTEIN TRANSLOCASE PROTEIN TATC"/>
    <property type="match status" value="1"/>
</dbReference>
<evidence type="ECO:0000256" key="4">
    <source>
        <dbReference type="ARBA" id="ARBA00023136"/>
    </source>
</evidence>
<gene>
    <name evidence="5" type="primary">tatC</name>
    <name evidence="7" type="ORF">SACS_1484</name>
</gene>
<evidence type="ECO:0000256" key="3">
    <source>
        <dbReference type="ARBA" id="ARBA00022989"/>
    </source>
</evidence>
<keyword evidence="3 5" id="KW-1133">Transmembrane helix</keyword>
<feature type="transmembrane region" description="Helical" evidence="5">
    <location>
        <begin position="208"/>
        <end position="230"/>
    </location>
</feature>
<comment type="caution">
    <text evidence="5">Lacks conserved residue(s) required for the propagation of feature annotation.</text>
</comment>
<organism evidence="7 8">
    <name type="scientific">Parasaccharibacter apium</name>
    <dbReference type="NCBI Taxonomy" id="1510841"/>
    <lineage>
        <taxon>Bacteria</taxon>
        <taxon>Pseudomonadati</taxon>
        <taxon>Pseudomonadota</taxon>
        <taxon>Alphaproteobacteria</taxon>
        <taxon>Acetobacterales</taxon>
        <taxon>Acetobacteraceae</taxon>
        <taxon>Parasaccharibacter</taxon>
    </lineage>
</organism>
<keyword evidence="4 5" id="KW-0472">Membrane</keyword>
<reference evidence="7 8" key="2">
    <citation type="journal article" date="2014" name="PLoS ONE">
        <title>Evolution of mitochondria reconstructed from the energy metabolism of living bacteria.</title>
        <authorList>
            <person name="Degli Esposti M."/>
            <person name="Chouaia B."/>
            <person name="Comandatore F."/>
            <person name="Crotti E."/>
            <person name="Sassera D."/>
            <person name="Lievens P.M."/>
            <person name="Daffonchio D."/>
            <person name="Bandi C."/>
        </authorList>
    </citation>
    <scope>NUCLEOTIDE SEQUENCE [LARGE SCALE GENOMIC DNA]</scope>
    <source>
        <strain evidence="8">AM169</strain>
    </source>
</reference>
<evidence type="ECO:0000313" key="8">
    <source>
        <dbReference type="Proteomes" id="UP000027590"/>
    </source>
</evidence>